<evidence type="ECO:0000313" key="2">
    <source>
        <dbReference type="EMBL" id="KAK6500890.1"/>
    </source>
</evidence>
<comment type="caution">
    <text evidence="2">The sequence shown here is derived from an EMBL/GenBank/DDBJ whole genome shotgun (WGS) entry which is preliminary data.</text>
</comment>
<dbReference type="Pfam" id="PF13847">
    <property type="entry name" value="Methyltransf_31"/>
    <property type="match status" value="1"/>
</dbReference>
<gene>
    <name evidence="2" type="ORF">TWF506_003650</name>
</gene>
<dbReference type="EMBL" id="JAVHJM010000012">
    <property type="protein sequence ID" value="KAK6500890.1"/>
    <property type="molecule type" value="Genomic_DNA"/>
</dbReference>
<evidence type="ECO:0000313" key="3">
    <source>
        <dbReference type="Proteomes" id="UP001307849"/>
    </source>
</evidence>
<accession>A0AAN8ND22</accession>
<evidence type="ECO:0000259" key="1">
    <source>
        <dbReference type="Pfam" id="PF13847"/>
    </source>
</evidence>
<organism evidence="2 3">
    <name type="scientific">Arthrobotrys conoides</name>
    <dbReference type="NCBI Taxonomy" id="74498"/>
    <lineage>
        <taxon>Eukaryota</taxon>
        <taxon>Fungi</taxon>
        <taxon>Dikarya</taxon>
        <taxon>Ascomycota</taxon>
        <taxon>Pezizomycotina</taxon>
        <taxon>Orbiliomycetes</taxon>
        <taxon>Orbiliales</taxon>
        <taxon>Orbiliaceae</taxon>
        <taxon>Arthrobotrys</taxon>
    </lineage>
</organism>
<sequence>MDNPKPVAPPPTSSRSKSTYVVDFEPPEKERIRLNTQHDAFVENLGHLLPPAIPDHGSLTAIADVGAGTGIWLTQLSGLLSSTVILDGFDITDRLFPDPSTIRKNVSFSLLNILEPIPETLYEKYDVVHIRGLCLVLKTGEWDGVIKNVARMIKPGGYLVWNETNPGSTQAIPPTKVASQGAELLGYMCKLRGGDPFCCNSIPYHFKNNGFVIIPPPLTLPIPEYAPDSTPPLDTGFYIQVTGSKFKPETVDTWSRNYVSGLCSIVSYMAQNNVKNEWFTPETAEGFVEEFLRETGEGGSRVFFDLISVIGRKV</sequence>
<name>A0AAN8ND22_9PEZI</name>
<reference evidence="2 3" key="1">
    <citation type="submission" date="2019-10" db="EMBL/GenBank/DDBJ databases">
        <authorList>
            <person name="Palmer J.M."/>
        </authorList>
    </citation>
    <scope>NUCLEOTIDE SEQUENCE [LARGE SCALE GENOMIC DNA]</scope>
    <source>
        <strain evidence="2 3">TWF506</strain>
    </source>
</reference>
<feature type="domain" description="Methyltransferase" evidence="1">
    <location>
        <begin position="60"/>
        <end position="168"/>
    </location>
</feature>
<dbReference type="Proteomes" id="UP001307849">
    <property type="component" value="Unassembled WGS sequence"/>
</dbReference>
<protein>
    <recommendedName>
        <fullName evidence="1">Methyltransferase domain-containing protein</fullName>
    </recommendedName>
</protein>
<dbReference type="CDD" id="cd02440">
    <property type="entry name" value="AdoMet_MTases"/>
    <property type="match status" value="1"/>
</dbReference>
<proteinExistence type="predicted"/>
<keyword evidence="3" id="KW-1185">Reference proteome</keyword>
<dbReference type="InterPro" id="IPR025714">
    <property type="entry name" value="Methyltranfer_dom"/>
</dbReference>
<dbReference type="SUPFAM" id="SSF53335">
    <property type="entry name" value="S-adenosyl-L-methionine-dependent methyltransferases"/>
    <property type="match status" value="1"/>
</dbReference>
<dbReference type="InterPro" id="IPR029063">
    <property type="entry name" value="SAM-dependent_MTases_sf"/>
</dbReference>
<dbReference type="Gene3D" id="3.40.50.150">
    <property type="entry name" value="Vaccinia Virus protein VP39"/>
    <property type="match status" value="1"/>
</dbReference>
<dbReference type="AlphaFoldDB" id="A0AAN8ND22"/>